<keyword evidence="2" id="KW-1185">Reference proteome</keyword>
<accession>A0ACC1H8J5</accession>
<gene>
    <name evidence="1" type="ORF">EV182_007280</name>
</gene>
<protein>
    <submittedName>
        <fullName evidence="1">Uncharacterized protein</fullName>
    </submittedName>
</protein>
<reference evidence="1" key="1">
    <citation type="submission" date="2022-06" db="EMBL/GenBank/DDBJ databases">
        <title>Phylogenomic reconstructions and comparative analyses of Kickxellomycotina fungi.</title>
        <authorList>
            <person name="Reynolds N.K."/>
            <person name="Stajich J.E."/>
            <person name="Barry K."/>
            <person name="Grigoriev I.V."/>
            <person name="Crous P."/>
            <person name="Smith M.E."/>
        </authorList>
    </citation>
    <scope>NUCLEOTIDE SEQUENCE</scope>
    <source>
        <strain evidence="1">RSA 2271</strain>
    </source>
</reference>
<feature type="non-terminal residue" evidence="1">
    <location>
        <position position="103"/>
    </location>
</feature>
<sequence length="103" mass="11519">MDYTEGYGHHQLCSPTTTGYGNGVRKRKPVDSTIQHRPKRQATLASVSSQLQSLYLVPSKAGGRRQLEADMKETYPTDIMEPDELPSHYNDNPAPRKDSGNED</sequence>
<name>A0ACC1H8J5_9FUNG</name>
<comment type="caution">
    <text evidence="1">The sequence shown here is derived from an EMBL/GenBank/DDBJ whole genome shotgun (WGS) entry which is preliminary data.</text>
</comment>
<proteinExistence type="predicted"/>
<dbReference type="Proteomes" id="UP001145114">
    <property type="component" value="Unassembled WGS sequence"/>
</dbReference>
<organism evidence="1 2">
    <name type="scientific">Spiromyces aspiralis</name>
    <dbReference type="NCBI Taxonomy" id="68401"/>
    <lineage>
        <taxon>Eukaryota</taxon>
        <taxon>Fungi</taxon>
        <taxon>Fungi incertae sedis</taxon>
        <taxon>Zoopagomycota</taxon>
        <taxon>Kickxellomycotina</taxon>
        <taxon>Kickxellomycetes</taxon>
        <taxon>Kickxellales</taxon>
        <taxon>Kickxellaceae</taxon>
        <taxon>Spiromyces</taxon>
    </lineage>
</organism>
<evidence type="ECO:0000313" key="1">
    <source>
        <dbReference type="EMBL" id="KAJ1672133.1"/>
    </source>
</evidence>
<evidence type="ECO:0000313" key="2">
    <source>
        <dbReference type="Proteomes" id="UP001145114"/>
    </source>
</evidence>
<dbReference type="EMBL" id="JAMZIH010008454">
    <property type="protein sequence ID" value="KAJ1672133.1"/>
    <property type="molecule type" value="Genomic_DNA"/>
</dbReference>